<evidence type="ECO:0000313" key="3">
    <source>
        <dbReference type="Proteomes" id="UP001162060"/>
    </source>
</evidence>
<dbReference type="Proteomes" id="UP001162060">
    <property type="component" value="Unassembled WGS sequence"/>
</dbReference>
<dbReference type="GO" id="GO:0035091">
    <property type="term" value="F:phosphatidylinositol binding"/>
    <property type="evidence" value="ECO:0007669"/>
    <property type="project" value="InterPro"/>
</dbReference>
<evidence type="ECO:0000256" key="1">
    <source>
        <dbReference type="SAM" id="MobiDB-lite"/>
    </source>
</evidence>
<sequence length="269" mass="31248">MKTALLREVDVQVVRVEPRGRNCPSPVYVFAIRPRSCSHNDNKPVARRQDLDHAELVDQYNAPVVHEVKRTYTHCRTLYRDLQRLTDCRKAQACCCAFDSCPFWSLSLVLDSLKFPRRTLFNHQSKRVFAQRTHALSALIRTVLTVLQNNYRIDHFRSDDDDFKSDTRVCKVLHTLSRFLELDRSDVEQRLLEGSDRWACKLNLRGWQSDRCNLYFQGETTHCHATSGPPVRDRKSMELSQSLATSDDEVGDKYPTTTTSDDDEHYSLH</sequence>
<dbReference type="Gene3D" id="3.30.1520.10">
    <property type="entry name" value="Phox-like domain"/>
    <property type="match status" value="1"/>
</dbReference>
<evidence type="ECO:0000313" key="2">
    <source>
        <dbReference type="EMBL" id="CAK7930417.1"/>
    </source>
</evidence>
<dbReference type="AlphaFoldDB" id="A0AAV1U938"/>
<feature type="region of interest" description="Disordered" evidence="1">
    <location>
        <begin position="225"/>
        <end position="269"/>
    </location>
</feature>
<dbReference type="InterPro" id="IPR036871">
    <property type="entry name" value="PX_dom_sf"/>
</dbReference>
<feature type="compositionally biased region" description="Acidic residues" evidence="1">
    <location>
        <begin position="260"/>
        <end position="269"/>
    </location>
</feature>
<dbReference type="EMBL" id="CAKLBY020000167">
    <property type="protein sequence ID" value="CAK7930417.1"/>
    <property type="molecule type" value="Genomic_DNA"/>
</dbReference>
<protein>
    <submittedName>
        <fullName evidence="2">Uncharacterized protein</fullName>
    </submittedName>
</protein>
<name>A0AAV1U938_9STRA</name>
<comment type="caution">
    <text evidence="2">The sequence shown here is derived from an EMBL/GenBank/DDBJ whole genome shotgun (WGS) entry which is preliminary data.</text>
</comment>
<organism evidence="2 3">
    <name type="scientific">Peronospora matthiolae</name>
    <dbReference type="NCBI Taxonomy" id="2874970"/>
    <lineage>
        <taxon>Eukaryota</taxon>
        <taxon>Sar</taxon>
        <taxon>Stramenopiles</taxon>
        <taxon>Oomycota</taxon>
        <taxon>Peronosporomycetes</taxon>
        <taxon>Peronosporales</taxon>
        <taxon>Peronosporaceae</taxon>
        <taxon>Peronospora</taxon>
    </lineage>
</organism>
<proteinExistence type="predicted"/>
<reference evidence="2" key="1">
    <citation type="submission" date="2024-01" db="EMBL/GenBank/DDBJ databases">
        <authorList>
            <person name="Webb A."/>
        </authorList>
    </citation>
    <scope>NUCLEOTIDE SEQUENCE</scope>
    <source>
        <strain evidence="2">Pm1</strain>
    </source>
</reference>
<gene>
    <name evidence="2" type="ORF">PM001_LOCUS15567</name>
</gene>
<accession>A0AAV1U938</accession>